<sequence>MTGTAWPIIIFFVAHWYLSLFSQTFFLHRYSAHAMFKMNKFWEKFFFIFLYLTQGSSYLVPRAYGALHRMHHAYSDTEKDPHSPLYSRNAFVMMWKTKDIYNAVLRREAQVEDKFNKNLPEWAFIDNIGDMWISRIIWGTLYVLFYIYFVPADMWYLYLLLPIHFLMGPVHGAIVNWFGHKLGYQNFDNKDASRNTLALDVLLGGELFQNNHHMYGSRPNFAMKWFEFDPTYPVIKVLHYVRIIRLVNPDAKA</sequence>
<evidence type="ECO:0000256" key="2">
    <source>
        <dbReference type="ARBA" id="ARBA00008749"/>
    </source>
</evidence>
<evidence type="ECO:0000256" key="5">
    <source>
        <dbReference type="ARBA" id="ARBA00022832"/>
    </source>
</evidence>
<accession>A0A6N4SRG0</accession>
<name>A0A6N4SRG0_CYTH3</name>
<evidence type="ECO:0000259" key="13">
    <source>
        <dbReference type="Pfam" id="PF00487"/>
    </source>
</evidence>
<evidence type="ECO:0000256" key="6">
    <source>
        <dbReference type="ARBA" id="ARBA00022989"/>
    </source>
</evidence>
<evidence type="ECO:0000256" key="10">
    <source>
        <dbReference type="ARBA" id="ARBA00023136"/>
    </source>
</evidence>
<keyword evidence="9" id="KW-0443">Lipid metabolism</keyword>
<evidence type="ECO:0000256" key="4">
    <source>
        <dbReference type="ARBA" id="ARBA00022692"/>
    </source>
</evidence>
<dbReference type="OrthoDB" id="9768289at2"/>
<evidence type="ECO:0000256" key="7">
    <source>
        <dbReference type="ARBA" id="ARBA00023002"/>
    </source>
</evidence>
<comment type="subcellular location">
    <subcellularLocation>
        <location evidence="1">Membrane</location>
        <topology evidence="1">Multi-pass membrane protein</topology>
    </subcellularLocation>
</comment>
<feature type="transmembrane region" description="Helical" evidence="12">
    <location>
        <begin position="132"/>
        <end position="149"/>
    </location>
</feature>
<keyword evidence="7 14" id="KW-0560">Oxidoreductase</keyword>
<dbReference type="AlphaFoldDB" id="A0A6N4SRG0"/>
<dbReference type="GO" id="GO:0016020">
    <property type="term" value="C:membrane"/>
    <property type="evidence" value="ECO:0007669"/>
    <property type="project" value="UniProtKB-SubCell"/>
</dbReference>
<evidence type="ECO:0000256" key="12">
    <source>
        <dbReference type="SAM" id="Phobius"/>
    </source>
</evidence>
<evidence type="ECO:0000256" key="11">
    <source>
        <dbReference type="ARBA" id="ARBA00023160"/>
    </source>
</evidence>
<evidence type="ECO:0000256" key="3">
    <source>
        <dbReference type="ARBA" id="ARBA00022516"/>
    </source>
</evidence>
<dbReference type="EC" id="1.14.19.1" evidence="14"/>
<dbReference type="Pfam" id="PF00487">
    <property type="entry name" value="FA_desaturase"/>
    <property type="match status" value="1"/>
</dbReference>
<keyword evidence="4 12" id="KW-0812">Transmembrane</keyword>
<dbReference type="Proteomes" id="UP000001822">
    <property type="component" value="Chromosome"/>
</dbReference>
<dbReference type="PANTHER" id="PTHR11351:SF31">
    <property type="entry name" value="DESATURASE 1, ISOFORM A-RELATED"/>
    <property type="match status" value="1"/>
</dbReference>
<comment type="similarity">
    <text evidence="2">Belongs to the fatty acid desaturase type 2 family.</text>
</comment>
<keyword evidence="3" id="KW-0444">Lipid biosynthesis</keyword>
<organism evidence="14 15">
    <name type="scientific">Cytophaga hutchinsonii (strain ATCC 33406 / DSM 1761 / CIP 103989 / NBRC 15051 / NCIMB 9469 / D465)</name>
    <dbReference type="NCBI Taxonomy" id="269798"/>
    <lineage>
        <taxon>Bacteria</taxon>
        <taxon>Pseudomonadati</taxon>
        <taxon>Bacteroidota</taxon>
        <taxon>Cytophagia</taxon>
        <taxon>Cytophagales</taxon>
        <taxon>Cytophagaceae</taxon>
        <taxon>Cytophaga</taxon>
    </lineage>
</organism>
<keyword evidence="10 12" id="KW-0472">Membrane</keyword>
<dbReference type="InterPro" id="IPR015876">
    <property type="entry name" value="Acyl-CoA_DS"/>
</dbReference>
<dbReference type="InterPro" id="IPR005804">
    <property type="entry name" value="FA_desaturase_dom"/>
</dbReference>
<evidence type="ECO:0000256" key="8">
    <source>
        <dbReference type="ARBA" id="ARBA00023004"/>
    </source>
</evidence>
<feature type="transmembrane region" description="Helical" evidence="12">
    <location>
        <begin position="155"/>
        <end position="178"/>
    </location>
</feature>
<keyword evidence="6 12" id="KW-1133">Transmembrane helix</keyword>
<evidence type="ECO:0000313" key="15">
    <source>
        <dbReference type="Proteomes" id="UP000001822"/>
    </source>
</evidence>
<dbReference type="GO" id="GO:0006633">
    <property type="term" value="P:fatty acid biosynthetic process"/>
    <property type="evidence" value="ECO:0007669"/>
    <property type="project" value="UniProtKB-KW"/>
</dbReference>
<proteinExistence type="inferred from homology"/>
<keyword evidence="15" id="KW-1185">Reference proteome</keyword>
<dbReference type="EMBL" id="CP000383">
    <property type="protein sequence ID" value="ABG58865.1"/>
    <property type="molecule type" value="Genomic_DNA"/>
</dbReference>
<evidence type="ECO:0000256" key="1">
    <source>
        <dbReference type="ARBA" id="ARBA00004141"/>
    </source>
</evidence>
<keyword evidence="11" id="KW-0275">Fatty acid biosynthesis</keyword>
<dbReference type="KEGG" id="chu:CHU_1595"/>
<evidence type="ECO:0000313" key="14">
    <source>
        <dbReference type="EMBL" id="ABG58865.1"/>
    </source>
</evidence>
<feature type="transmembrane region" description="Helical" evidence="12">
    <location>
        <begin position="6"/>
        <end position="27"/>
    </location>
</feature>
<gene>
    <name evidence="14" type="ordered locus">CHU_1595</name>
</gene>
<reference evidence="14 15" key="1">
    <citation type="journal article" date="2007" name="Appl. Environ. Microbiol.">
        <title>Genome sequence of the cellulolytic gliding bacterium Cytophaga hutchinsonii.</title>
        <authorList>
            <person name="Xie G."/>
            <person name="Bruce D.C."/>
            <person name="Challacombe J.F."/>
            <person name="Chertkov O."/>
            <person name="Detter J.C."/>
            <person name="Gilna P."/>
            <person name="Han C.S."/>
            <person name="Lucas S."/>
            <person name="Misra M."/>
            <person name="Myers G.L."/>
            <person name="Richardson P."/>
            <person name="Tapia R."/>
            <person name="Thayer N."/>
            <person name="Thompson L.S."/>
            <person name="Brettin T.S."/>
            <person name="Henrissat B."/>
            <person name="Wilson D.B."/>
            <person name="McBride M.J."/>
        </authorList>
    </citation>
    <scope>NUCLEOTIDE SEQUENCE [LARGE SCALE GENOMIC DNA]</scope>
    <source>
        <strain evidence="15">ATCC 33406 / DSM 1761 / CIP 103989 / NBRC 15051 / NCIMB 9469 / D465</strain>
    </source>
</reference>
<feature type="domain" description="Fatty acid desaturase" evidence="13">
    <location>
        <begin position="5"/>
        <end position="228"/>
    </location>
</feature>
<evidence type="ECO:0000256" key="9">
    <source>
        <dbReference type="ARBA" id="ARBA00023098"/>
    </source>
</evidence>
<dbReference type="RefSeq" id="WP_011584980.1">
    <property type="nucleotide sequence ID" value="NC_008255.1"/>
</dbReference>
<dbReference type="GO" id="GO:0004768">
    <property type="term" value="F:stearoyl-CoA 9-desaturase activity"/>
    <property type="evidence" value="ECO:0007669"/>
    <property type="project" value="UniProtKB-EC"/>
</dbReference>
<protein>
    <submittedName>
        <fullName evidence="14">Fatty acid desaturase (Stearoyl-CoA desaturase)</fullName>
        <ecNumber evidence="14">1.14.19.1</ecNumber>
    </submittedName>
</protein>
<keyword evidence="5" id="KW-0276">Fatty acid metabolism</keyword>
<dbReference type="PANTHER" id="PTHR11351">
    <property type="entry name" value="ACYL-COA DESATURASE"/>
    <property type="match status" value="1"/>
</dbReference>
<keyword evidence="8" id="KW-0408">Iron</keyword>
<dbReference type="CDD" id="cd03505">
    <property type="entry name" value="Delta9-FADS-like"/>
    <property type="match status" value="1"/>
</dbReference>